<dbReference type="RefSeq" id="WP_006501054.1">
    <property type="nucleotide sequence ID" value="NZ_CP011014.1"/>
</dbReference>
<geneLocation type="plasmid" evidence="1 2">
    <name>pLM1</name>
</geneLocation>
<dbReference type="Proteomes" id="UP000003645">
    <property type="component" value="Plasmid pLM1"/>
</dbReference>
<keyword evidence="2" id="KW-1185">Reference proteome</keyword>
<accession>A0A0D4CNT8</accession>
<gene>
    <name evidence="1" type="ORF">LBLM1_10925</name>
</gene>
<reference evidence="1 2" key="1">
    <citation type="journal article" date="2012" name="J. Bacteriol.">
        <title>Genome sequence of Lactobacillus mucosae LM1, isolated from piglet feces.</title>
        <authorList>
            <person name="Lee J.H."/>
            <person name="Valeriano V.D."/>
            <person name="Shin Y.R."/>
            <person name="Chae J.P."/>
            <person name="Kim G.B."/>
            <person name="Ham J.S."/>
            <person name="Chun J."/>
            <person name="Kang D.K."/>
        </authorList>
    </citation>
    <scope>NUCLEOTIDE SEQUENCE [LARGE SCALE GENOMIC DNA]</scope>
    <source>
        <strain evidence="1 2">LM1</strain>
        <plasmid evidence="1">pLM1</plasmid>
    </source>
</reference>
<sequence>MTEKNVVLKKDVKKADGTVIAVMVAYLTGDGSTPVIQTSGAPNYHSVIGYKDDGTPIINHEDDMLIENAQQNFMAEAIKEQKKLCVENGVDPDLVNILDAEKKVDTNNE</sequence>
<evidence type="ECO:0000313" key="1">
    <source>
        <dbReference type="EMBL" id="AJT51541.1"/>
    </source>
</evidence>
<organism evidence="1 2">
    <name type="scientific">Limosilactobacillus mucosae LM1</name>
    <dbReference type="NCBI Taxonomy" id="1130798"/>
    <lineage>
        <taxon>Bacteria</taxon>
        <taxon>Bacillati</taxon>
        <taxon>Bacillota</taxon>
        <taxon>Bacilli</taxon>
        <taxon>Lactobacillales</taxon>
        <taxon>Lactobacillaceae</taxon>
        <taxon>Limosilactobacillus</taxon>
    </lineage>
</organism>
<name>A0A0D4CNT8_LIMMU</name>
<dbReference type="HOGENOM" id="CLU_2246599_0_0_9"/>
<keyword evidence="1" id="KW-0614">Plasmid</keyword>
<dbReference type="EMBL" id="CP011014">
    <property type="protein sequence ID" value="AJT51541.1"/>
    <property type="molecule type" value="Genomic_DNA"/>
</dbReference>
<protein>
    <submittedName>
        <fullName evidence="1">Uncharacterized protein</fullName>
    </submittedName>
</protein>
<proteinExistence type="predicted"/>
<dbReference type="AlphaFoldDB" id="A0A0D4CNT8"/>
<evidence type="ECO:0000313" key="2">
    <source>
        <dbReference type="Proteomes" id="UP000003645"/>
    </source>
</evidence>
<dbReference type="KEGG" id="lmu:LBLM1_10925"/>